<evidence type="ECO:0000259" key="11">
    <source>
        <dbReference type="PROSITE" id="PS50850"/>
    </source>
</evidence>
<evidence type="ECO:0000256" key="1">
    <source>
        <dbReference type="ARBA" id="ARBA00004651"/>
    </source>
</evidence>
<gene>
    <name evidence="12" type="ORF">BC643_3444</name>
</gene>
<keyword evidence="4" id="KW-1003">Cell membrane</keyword>
<keyword evidence="5" id="KW-0762">Sugar transport</keyword>
<feature type="transmembrane region" description="Helical" evidence="10">
    <location>
        <begin position="410"/>
        <end position="428"/>
    </location>
</feature>
<feature type="domain" description="Major facilitator superfamily (MFS) profile" evidence="11">
    <location>
        <begin position="8"/>
        <end position="434"/>
    </location>
</feature>
<comment type="subcellular location">
    <subcellularLocation>
        <location evidence="1">Cell membrane</location>
        <topology evidence="1">Multi-pass membrane protein</topology>
    </subcellularLocation>
</comment>
<reference evidence="12 13" key="1">
    <citation type="submission" date="2018-09" db="EMBL/GenBank/DDBJ databases">
        <title>Genomic Encyclopedia of Archaeal and Bacterial Type Strains, Phase II (KMG-II): from individual species to whole genera.</title>
        <authorList>
            <person name="Goeker M."/>
        </authorList>
    </citation>
    <scope>NUCLEOTIDE SEQUENCE [LARGE SCALE GENOMIC DNA]</scope>
    <source>
        <strain evidence="12 13">DSM 27148</strain>
    </source>
</reference>
<dbReference type="InterPro" id="IPR020846">
    <property type="entry name" value="MFS_dom"/>
</dbReference>
<evidence type="ECO:0000313" key="13">
    <source>
        <dbReference type="Proteomes" id="UP000283387"/>
    </source>
</evidence>
<dbReference type="PROSITE" id="PS00217">
    <property type="entry name" value="SUGAR_TRANSPORT_2"/>
    <property type="match status" value="1"/>
</dbReference>
<sequence length="448" mass="49396">MKRTLIYSAVVAALGGLLFGFDTAVISGTTGWLELVFQLTPAQLGFTVASALIGTIIGALFVGKPTDRYGRRFMLFILALLYFISALGSSLAWDWYSFLLFRLIGGLGVGGASVVSPMYIAEISPAQYRGRMVAVAQLNIVFGMLLAYFSNYLIVTLDIGPAEWRWMFGVEAIPAALFFIFLFTTPRSPRWLVARGLEGEARQVIEMCGSDSGSVSNEIAIIKCSLHLENQQQTEPFFTRKYRFPIYLAVMLALFNQLSGINAVLYYAPVIFDMAGFEKSSALLNTIGVGSVFLIFTLAAMAVIDRIGRKKLMIYGSIGYILSLSATAWAFFSFDTDISNLGKWVVLGGLFLFIASHAFGQGSVIWVYLSEIFPNRVRARGQALGTTTHWIAAAFISWTFPLIADFSGGYAFTFYAICMVGQLLWVIFSMKETKGISLEEIQHEMGIQ</sequence>
<evidence type="ECO:0000256" key="3">
    <source>
        <dbReference type="ARBA" id="ARBA00022448"/>
    </source>
</evidence>
<dbReference type="PANTHER" id="PTHR48023:SF4">
    <property type="entry name" value="D-XYLOSE-PROTON SYMPORTER-LIKE 2"/>
    <property type="match status" value="1"/>
</dbReference>
<dbReference type="OrthoDB" id="9783823at2"/>
<feature type="transmembrane region" description="Helical" evidence="10">
    <location>
        <begin position="280"/>
        <end position="300"/>
    </location>
</feature>
<dbReference type="FunFam" id="1.20.1250.20:FF:000122">
    <property type="entry name" value="D-xylose transporter XylE"/>
    <property type="match status" value="1"/>
</dbReference>
<feature type="transmembrane region" description="Helical" evidence="10">
    <location>
        <begin position="381"/>
        <end position="404"/>
    </location>
</feature>
<comment type="caution">
    <text evidence="12">The sequence shown here is derived from an EMBL/GenBank/DDBJ whole genome shotgun (WGS) entry which is preliminary data.</text>
</comment>
<dbReference type="Pfam" id="PF00083">
    <property type="entry name" value="Sugar_tr"/>
    <property type="match status" value="1"/>
</dbReference>
<evidence type="ECO:0000256" key="2">
    <source>
        <dbReference type="ARBA" id="ARBA00010992"/>
    </source>
</evidence>
<protein>
    <submittedName>
        <fullName evidence="12">Sugar porter (SP) family MFS transporter</fullName>
    </submittedName>
</protein>
<dbReference type="RefSeq" id="WP_120274469.1">
    <property type="nucleotide sequence ID" value="NZ_RAPN01000002.1"/>
</dbReference>
<feature type="transmembrane region" description="Helical" evidence="10">
    <location>
        <begin position="44"/>
        <end position="62"/>
    </location>
</feature>
<feature type="transmembrane region" description="Helical" evidence="10">
    <location>
        <begin position="74"/>
        <end position="93"/>
    </location>
</feature>
<feature type="transmembrane region" description="Helical" evidence="10">
    <location>
        <begin position="344"/>
        <end position="369"/>
    </location>
</feature>
<dbReference type="Proteomes" id="UP000283387">
    <property type="component" value="Unassembled WGS sequence"/>
</dbReference>
<evidence type="ECO:0000256" key="6">
    <source>
        <dbReference type="ARBA" id="ARBA00022692"/>
    </source>
</evidence>
<dbReference type="PROSITE" id="PS00216">
    <property type="entry name" value="SUGAR_TRANSPORT_1"/>
    <property type="match status" value="1"/>
</dbReference>
<evidence type="ECO:0000256" key="7">
    <source>
        <dbReference type="ARBA" id="ARBA00022989"/>
    </source>
</evidence>
<dbReference type="PRINTS" id="PR00171">
    <property type="entry name" value="SUGRTRNSPORT"/>
</dbReference>
<dbReference type="NCBIfam" id="TIGR00879">
    <property type="entry name" value="SP"/>
    <property type="match status" value="1"/>
</dbReference>
<dbReference type="PANTHER" id="PTHR48023">
    <property type="entry name" value="D-XYLOSE-PROTON SYMPORTER-LIKE 2"/>
    <property type="match status" value="1"/>
</dbReference>
<dbReference type="AlphaFoldDB" id="A0A419VYR9"/>
<dbReference type="InterPro" id="IPR003663">
    <property type="entry name" value="Sugar/inositol_transpt"/>
</dbReference>
<evidence type="ECO:0000313" key="12">
    <source>
        <dbReference type="EMBL" id="RKD88299.1"/>
    </source>
</evidence>
<evidence type="ECO:0000256" key="4">
    <source>
        <dbReference type="ARBA" id="ARBA00022475"/>
    </source>
</evidence>
<keyword evidence="13" id="KW-1185">Reference proteome</keyword>
<accession>A0A419VYR9</accession>
<dbReference type="GO" id="GO:0022857">
    <property type="term" value="F:transmembrane transporter activity"/>
    <property type="evidence" value="ECO:0007669"/>
    <property type="project" value="InterPro"/>
</dbReference>
<dbReference type="InterPro" id="IPR005828">
    <property type="entry name" value="MFS_sugar_transport-like"/>
</dbReference>
<keyword evidence="8 10" id="KW-0472">Membrane</keyword>
<feature type="transmembrane region" description="Helical" evidence="10">
    <location>
        <begin position="132"/>
        <end position="154"/>
    </location>
</feature>
<comment type="similarity">
    <text evidence="2 9">Belongs to the major facilitator superfamily. Sugar transporter (TC 2.A.1.1) family.</text>
</comment>
<dbReference type="EMBL" id="RAPN01000002">
    <property type="protein sequence ID" value="RKD88299.1"/>
    <property type="molecule type" value="Genomic_DNA"/>
</dbReference>
<dbReference type="InterPro" id="IPR005829">
    <property type="entry name" value="Sugar_transporter_CS"/>
</dbReference>
<feature type="transmembrane region" description="Helical" evidence="10">
    <location>
        <begin position="246"/>
        <end position="268"/>
    </location>
</feature>
<dbReference type="GO" id="GO:0005886">
    <property type="term" value="C:plasma membrane"/>
    <property type="evidence" value="ECO:0007669"/>
    <property type="project" value="UniProtKB-SubCell"/>
</dbReference>
<evidence type="ECO:0000256" key="8">
    <source>
        <dbReference type="ARBA" id="ARBA00023136"/>
    </source>
</evidence>
<keyword evidence="7 10" id="KW-1133">Transmembrane helix</keyword>
<feature type="transmembrane region" description="Helical" evidence="10">
    <location>
        <begin position="312"/>
        <end position="332"/>
    </location>
</feature>
<feature type="transmembrane region" description="Helical" evidence="10">
    <location>
        <begin position="99"/>
        <end position="120"/>
    </location>
</feature>
<keyword evidence="6 10" id="KW-0812">Transmembrane</keyword>
<name>A0A419VYR9_9BACT</name>
<dbReference type="InterPro" id="IPR036259">
    <property type="entry name" value="MFS_trans_sf"/>
</dbReference>
<dbReference type="InterPro" id="IPR050820">
    <property type="entry name" value="MFS_Sugar_Transporter"/>
</dbReference>
<evidence type="ECO:0000256" key="10">
    <source>
        <dbReference type="SAM" id="Phobius"/>
    </source>
</evidence>
<evidence type="ECO:0000256" key="9">
    <source>
        <dbReference type="RuleBase" id="RU003346"/>
    </source>
</evidence>
<evidence type="ECO:0000256" key="5">
    <source>
        <dbReference type="ARBA" id="ARBA00022597"/>
    </source>
</evidence>
<organism evidence="12 13">
    <name type="scientific">Mangrovibacterium diazotrophicum</name>
    <dbReference type="NCBI Taxonomy" id="1261403"/>
    <lineage>
        <taxon>Bacteria</taxon>
        <taxon>Pseudomonadati</taxon>
        <taxon>Bacteroidota</taxon>
        <taxon>Bacteroidia</taxon>
        <taxon>Marinilabiliales</taxon>
        <taxon>Prolixibacteraceae</taxon>
        <taxon>Mangrovibacterium</taxon>
    </lineage>
</organism>
<proteinExistence type="inferred from homology"/>
<feature type="transmembrane region" description="Helical" evidence="10">
    <location>
        <begin position="166"/>
        <end position="185"/>
    </location>
</feature>
<dbReference type="SUPFAM" id="SSF103473">
    <property type="entry name" value="MFS general substrate transporter"/>
    <property type="match status" value="1"/>
</dbReference>
<dbReference type="PROSITE" id="PS50850">
    <property type="entry name" value="MFS"/>
    <property type="match status" value="1"/>
</dbReference>
<dbReference type="Gene3D" id="1.20.1250.20">
    <property type="entry name" value="MFS general substrate transporter like domains"/>
    <property type="match status" value="1"/>
</dbReference>
<keyword evidence="3 9" id="KW-0813">Transport</keyword>